<evidence type="ECO:0000259" key="1">
    <source>
        <dbReference type="Pfam" id="PF03372"/>
    </source>
</evidence>
<sequence>MPLPGRSGALRRFPHLLIALAVLVAGVVAGVVAAPAAFAGDAKLRVMSYNIRLNADAPPKDWPSRLPLMKNVLRKHHPDLLGVQEALWQQMRDLDGALPEHDWVGMGRQGGTRDEFSAIFYRKDRFEVLDFDHFWLSDTPHVIGSKTWGNTITRMVTWAKFRDRRTGTVFYHVNTHFDHQSENARVKSAGLILERVRGFEAGVPVVLTGDFNAAAEKTEPYRILTGADAFADTWKTAEKRGPAYNTFGGWKAPVPDGDRIDWILSRGAVRTRWTEIDPYQQGGLYPSDHYPVVAHVTIGQNA</sequence>
<dbReference type="PANTHER" id="PTHR12121">
    <property type="entry name" value="CARBON CATABOLITE REPRESSOR PROTEIN 4"/>
    <property type="match status" value="1"/>
</dbReference>
<dbReference type="PANTHER" id="PTHR12121:SF36">
    <property type="entry name" value="ENDONUCLEASE_EXONUCLEASE_PHOSPHATASE DOMAIN-CONTAINING PROTEIN"/>
    <property type="match status" value="1"/>
</dbReference>
<gene>
    <name evidence="2" type="ORF">ACFPZN_14255</name>
</gene>
<organism evidence="2 3">
    <name type="scientific">Actinomadura rugatobispora</name>
    <dbReference type="NCBI Taxonomy" id="1994"/>
    <lineage>
        <taxon>Bacteria</taxon>
        <taxon>Bacillati</taxon>
        <taxon>Actinomycetota</taxon>
        <taxon>Actinomycetes</taxon>
        <taxon>Streptosporangiales</taxon>
        <taxon>Thermomonosporaceae</taxon>
        <taxon>Actinomadura</taxon>
    </lineage>
</organism>
<comment type="caution">
    <text evidence="2">The sequence shown here is derived from an EMBL/GenBank/DDBJ whole genome shotgun (WGS) entry which is preliminary data.</text>
</comment>
<evidence type="ECO:0000313" key="2">
    <source>
        <dbReference type="EMBL" id="MFC5746784.1"/>
    </source>
</evidence>
<dbReference type="RefSeq" id="WP_378282400.1">
    <property type="nucleotide sequence ID" value="NZ_JBHSON010000016.1"/>
</dbReference>
<dbReference type="CDD" id="cd09083">
    <property type="entry name" value="EEP-1"/>
    <property type="match status" value="1"/>
</dbReference>
<keyword evidence="2" id="KW-0255">Endonuclease</keyword>
<dbReference type="EMBL" id="JBHSON010000016">
    <property type="protein sequence ID" value="MFC5746784.1"/>
    <property type="molecule type" value="Genomic_DNA"/>
</dbReference>
<evidence type="ECO:0000313" key="3">
    <source>
        <dbReference type="Proteomes" id="UP001596074"/>
    </source>
</evidence>
<keyword evidence="2" id="KW-0540">Nuclease</keyword>
<dbReference type="Gene3D" id="3.60.10.10">
    <property type="entry name" value="Endonuclease/exonuclease/phosphatase"/>
    <property type="match status" value="1"/>
</dbReference>
<dbReference type="SUPFAM" id="SSF56219">
    <property type="entry name" value="DNase I-like"/>
    <property type="match status" value="1"/>
</dbReference>
<dbReference type="GO" id="GO:0004519">
    <property type="term" value="F:endonuclease activity"/>
    <property type="evidence" value="ECO:0007669"/>
    <property type="project" value="UniProtKB-KW"/>
</dbReference>
<keyword evidence="2" id="KW-0378">Hydrolase</keyword>
<dbReference type="InterPro" id="IPR005135">
    <property type="entry name" value="Endo/exonuclease/phosphatase"/>
</dbReference>
<dbReference type="InterPro" id="IPR036691">
    <property type="entry name" value="Endo/exonu/phosph_ase_sf"/>
</dbReference>
<protein>
    <submittedName>
        <fullName evidence="2">Endonuclease/exonuclease/phosphatase family protein</fullName>
    </submittedName>
</protein>
<reference evidence="3" key="1">
    <citation type="journal article" date="2019" name="Int. J. Syst. Evol. Microbiol.">
        <title>The Global Catalogue of Microorganisms (GCM) 10K type strain sequencing project: providing services to taxonomists for standard genome sequencing and annotation.</title>
        <authorList>
            <consortium name="The Broad Institute Genomics Platform"/>
            <consortium name="The Broad Institute Genome Sequencing Center for Infectious Disease"/>
            <person name="Wu L."/>
            <person name="Ma J."/>
        </authorList>
    </citation>
    <scope>NUCLEOTIDE SEQUENCE [LARGE SCALE GENOMIC DNA]</scope>
    <source>
        <strain evidence="3">KCTC 42087</strain>
    </source>
</reference>
<accession>A0ABW0ZXX9</accession>
<dbReference type="InterPro" id="IPR050410">
    <property type="entry name" value="CCR4/nocturin_mRNA_transcr"/>
</dbReference>
<dbReference type="Proteomes" id="UP001596074">
    <property type="component" value="Unassembled WGS sequence"/>
</dbReference>
<name>A0ABW0ZXX9_9ACTN</name>
<proteinExistence type="predicted"/>
<keyword evidence="3" id="KW-1185">Reference proteome</keyword>
<dbReference type="Pfam" id="PF03372">
    <property type="entry name" value="Exo_endo_phos"/>
    <property type="match status" value="1"/>
</dbReference>
<feature type="domain" description="Endonuclease/exonuclease/phosphatase" evidence="1">
    <location>
        <begin position="47"/>
        <end position="289"/>
    </location>
</feature>